<reference evidence="3 4" key="1">
    <citation type="journal article" date="2016" name="Proc. Natl. Acad. Sci. U.S.A.">
        <title>Lipid metabolic changes in an early divergent fungus govern the establishment of a mutualistic symbiosis with endobacteria.</title>
        <authorList>
            <person name="Lastovetsky O.A."/>
            <person name="Gaspar M.L."/>
            <person name="Mondo S.J."/>
            <person name="LaButti K.M."/>
            <person name="Sandor L."/>
            <person name="Grigoriev I.V."/>
            <person name="Henry S.A."/>
            <person name="Pawlowska T.E."/>
        </authorList>
    </citation>
    <scope>NUCLEOTIDE SEQUENCE [LARGE SCALE GENOMIC DNA]</scope>
    <source>
        <strain evidence="3 4">ATCC 11559</strain>
    </source>
</reference>
<evidence type="ECO:0000256" key="1">
    <source>
        <dbReference type="SAM" id="MobiDB-lite"/>
    </source>
</evidence>
<feature type="compositionally biased region" description="Low complexity" evidence="1">
    <location>
        <begin position="85"/>
        <end position="102"/>
    </location>
</feature>
<protein>
    <submittedName>
        <fullName evidence="3">Uncharacterized protein</fullName>
    </submittedName>
</protein>
<feature type="transmembrane region" description="Helical" evidence="2">
    <location>
        <begin position="6"/>
        <end position="30"/>
    </location>
</feature>
<evidence type="ECO:0000313" key="3">
    <source>
        <dbReference type="EMBL" id="ORE15559.1"/>
    </source>
</evidence>
<keyword evidence="2" id="KW-0472">Membrane</keyword>
<feature type="region of interest" description="Disordered" evidence="1">
    <location>
        <begin position="64"/>
        <end position="168"/>
    </location>
</feature>
<proteinExistence type="predicted"/>
<dbReference type="Proteomes" id="UP000242381">
    <property type="component" value="Unassembled WGS sequence"/>
</dbReference>
<keyword evidence="2" id="KW-1133">Transmembrane helix</keyword>
<gene>
    <name evidence="3" type="ORF">BCV71DRAFT_257280</name>
</gene>
<sequence>MTFENWQLGLIGLISGLILVLILFTLYFCFRRHQLSKARKAAMREVINIDEILALESVLEKEPDHTTQLPQLSDEQPVDEVQTALSPSQQQRQRKQLPPLVQEEPKREPRREFSLSPVPDHENNIQSATPLSNISRSSIHSHRMSATVQAGIAQTWRGPTPPWTMNKS</sequence>
<accession>A0A0A1NJT5</accession>
<name>A0A0A1NJT5_RHIZD</name>
<evidence type="ECO:0000313" key="4">
    <source>
        <dbReference type="Proteomes" id="UP000242381"/>
    </source>
</evidence>
<keyword evidence="2" id="KW-0812">Transmembrane</keyword>
<dbReference type="VEuPathDB" id="FungiDB:BCV72DRAFT_238420"/>
<organism evidence="3 4">
    <name type="scientific">Rhizopus microsporus</name>
    <dbReference type="NCBI Taxonomy" id="58291"/>
    <lineage>
        <taxon>Eukaryota</taxon>
        <taxon>Fungi</taxon>
        <taxon>Fungi incertae sedis</taxon>
        <taxon>Mucoromycota</taxon>
        <taxon>Mucoromycotina</taxon>
        <taxon>Mucoromycetes</taxon>
        <taxon>Mucorales</taxon>
        <taxon>Mucorineae</taxon>
        <taxon>Rhizopodaceae</taxon>
        <taxon>Rhizopus</taxon>
    </lineage>
</organism>
<dbReference type="EMBL" id="KV921419">
    <property type="protein sequence ID" value="ORE15559.1"/>
    <property type="molecule type" value="Genomic_DNA"/>
</dbReference>
<evidence type="ECO:0000256" key="2">
    <source>
        <dbReference type="SAM" id="Phobius"/>
    </source>
</evidence>
<feature type="compositionally biased region" description="Basic and acidic residues" evidence="1">
    <location>
        <begin position="103"/>
        <end position="123"/>
    </location>
</feature>
<dbReference type="AlphaFoldDB" id="A0A0A1NJT5"/>